<comment type="pathway">
    <text evidence="1">Lipid metabolism; butanoate metabolism.</text>
</comment>
<evidence type="ECO:0000313" key="8">
    <source>
        <dbReference type="EMBL" id="ETI69022.1"/>
    </source>
</evidence>
<dbReference type="AlphaFoldDB" id="A0AB94IPT5"/>
<evidence type="ECO:0000256" key="5">
    <source>
        <dbReference type="PIRSR" id="PIRSR000105-2"/>
    </source>
</evidence>
<dbReference type="PROSITE" id="PS00067">
    <property type="entry name" value="3HCDH"/>
    <property type="match status" value="1"/>
</dbReference>
<dbReference type="GO" id="GO:0006635">
    <property type="term" value="P:fatty acid beta-oxidation"/>
    <property type="evidence" value="ECO:0007669"/>
    <property type="project" value="TreeGrafter"/>
</dbReference>
<dbReference type="Pfam" id="PF00725">
    <property type="entry name" value="3HCDH"/>
    <property type="match status" value="1"/>
</dbReference>
<dbReference type="InterPro" id="IPR008927">
    <property type="entry name" value="6-PGluconate_DH-like_C_sf"/>
</dbReference>
<dbReference type="Gene3D" id="1.10.1040.10">
    <property type="entry name" value="N-(1-d-carboxylethyl)-l-norvaline Dehydrogenase, domain 2"/>
    <property type="match status" value="1"/>
</dbReference>
<feature type="binding site" evidence="5">
    <location>
        <position position="94"/>
    </location>
    <ligand>
        <name>NAD(+)</name>
        <dbReference type="ChEBI" id="CHEBI:57540"/>
    </ligand>
</feature>
<reference evidence="8 9" key="1">
    <citation type="journal article" date="2014" name="Environ. Microbiol.">
        <title>The nitrate-ammonifying and nosZ-carrying bacterium Bacillus vireti is a potent source and sink for nitric and nitrous oxide under high nitrate conditions.</title>
        <authorList>
            <person name="Mania D."/>
            <person name="Heylen K."/>
            <person name="van Spanning R.J."/>
            <person name="Frostegard A."/>
        </authorList>
    </citation>
    <scope>NUCLEOTIDE SEQUENCE [LARGE SCALE GENOMIC DNA]</scope>
    <source>
        <strain evidence="8 9">LMG 21834</strain>
    </source>
</reference>
<dbReference type="InterPro" id="IPR036291">
    <property type="entry name" value="NAD(P)-bd_dom_sf"/>
</dbReference>
<sequence length="279" mass="31126">MSKVLVIGTGTMGAGIAQVIAHHNHEVTLFDQSKDQLDRGIDSIEKQLNSLEEKGKIDAQQKETTLKHLEPTSTFPHACFDLIIEAVPEKKEIKSAVFKQMDKISDEKTILATNTSSISISEISSYIEKRDQVIGLHFFNPPTIMKLVEVIRGHRTDDRIVTRSKEFIHSIGKVPIEVNEAPGFVVNRMLVPMINEAVFLLMEGVASAEEIDQSMKLGASHPIGPLALADLIGLDVCLQVMDVLYDEFSDSKYRPAPLLRKMVRSGYLGRKTKKGFYSY</sequence>
<dbReference type="PANTHER" id="PTHR48075:SF5">
    <property type="entry name" value="3-HYDROXYBUTYRYL-COA DEHYDROGENASE"/>
    <property type="match status" value="1"/>
</dbReference>
<feature type="domain" description="3-hydroxyacyl-CoA dehydrogenase C-terminal" evidence="6">
    <location>
        <begin position="183"/>
        <end position="279"/>
    </location>
</feature>
<dbReference type="Gene3D" id="3.40.50.720">
    <property type="entry name" value="NAD(P)-binding Rossmann-like Domain"/>
    <property type="match status" value="1"/>
</dbReference>
<dbReference type="PANTHER" id="PTHR48075">
    <property type="entry name" value="3-HYDROXYACYL-COA DEHYDROGENASE FAMILY PROTEIN"/>
    <property type="match status" value="1"/>
</dbReference>
<dbReference type="InterPro" id="IPR006108">
    <property type="entry name" value="3HC_DH_C"/>
</dbReference>
<dbReference type="InterPro" id="IPR013328">
    <property type="entry name" value="6PGD_dom2"/>
</dbReference>
<evidence type="ECO:0000256" key="3">
    <source>
        <dbReference type="ARBA" id="ARBA00023002"/>
    </source>
</evidence>
<feature type="binding site" evidence="5">
    <location>
        <position position="116"/>
    </location>
    <ligand>
        <name>NAD(+)</name>
        <dbReference type="ChEBI" id="CHEBI:57540"/>
    </ligand>
</feature>
<feature type="site" description="Important for catalytic activity" evidence="4">
    <location>
        <position position="137"/>
    </location>
</feature>
<protein>
    <submittedName>
        <fullName evidence="8">3-hydroxybutyryl-CoA dehydrogenase</fullName>
        <ecNumber evidence="8">1.1.1.157</ecNumber>
    </submittedName>
</protein>
<dbReference type="EC" id="1.1.1.157" evidence="8"/>
<dbReference type="InterPro" id="IPR006176">
    <property type="entry name" value="3-OHacyl-CoA_DH_NAD-bd"/>
</dbReference>
<evidence type="ECO:0000256" key="2">
    <source>
        <dbReference type="ARBA" id="ARBA00009463"/>
    </source>
</evidence>
<dbReference type="Proteomes" id="UP000018877">
    <property type="component" value="Unassembled WGS sequence"/>
</dbReference>
<dbReference type="FunFam" id="3.40.50.720:FF:000009">
    <property type="entry name" value="Fatty oxidation complex, alpha subunit"/>
    <property type="match status" value="1"/>
</dbReference>
<dbReference type="InterPro" id="IPR006180">
    <property type="entry name" value="3-OHacyl-CoA_DH_CS"/>
</dbReference>
<organism evidence="8 9">
    <name type="scientific">Neobacillus vireti LMG 21834</name>
    <dbReference type="NCBI Taxonomy" id="1131730"/>
    <lineage>
        <taxon>Bacteria</taxon>
        <taxon>Bacillati</taxon>
        <taxon>Bacillota</taxon>
        <taxon>Bacilli</taxon>
        <taxon>Bacillales</taxon>
        <taxon>Bacillaceae</taxon>
        <taxon>Neobacillus</taxon>
    </lineage>
</organism>
<evidence type="ECO:0000313" key="9">
    <source>
        <dbReference type="Proteomes" id="UP000018877"/>
    </source>
</evidence>
<keyword evidence="5" id="KW-0520">NAD</keyword>
<comment type="similarity">
    <text evidence="2">Belongs to the 3-hydroxyacyl-CoA dehydrogenase family.</text>
</comment>
<evidence type="ECO:0000259" key="6">
    <source>
        <dbReference type="Pfam" id="PF00725"/>
    </source>
</evidence>
<dbReference type="GO" id="GO:0008691">
    <property type="term" value="F:3-hydroxybutyryl-CoA dehydrogenase activity"/>
    <property type="evidence" value="ECO:0007669"/>
    <property type="project" value="UniProtKB-EC"/>
</dbReference>
<evidence type="ECO:0000256" key="1">
    <source>
        <dbReference type="ARBA" id="ARBA00005086"/>
    </source>
</evidence>
<dbReference type="GO" id="GO:0070403">
    <property type="term" value="F:NAD+ binding"/>
    <property type="evidence" value="ECO:0007669"/>
    <property type="project" value="InterPro"/>
</dbReference>
<feature type="binding site" evidence="5">
    <location>
        <begin position="8"/>
        <end position="13"/>
    </location>
    <ligand>
        <name>NAD(+)</name>
        <dbReference type="ChEBI" id="CHEBI:57540"/>
    </ligand>
</feature>
<name>A0AB94IPT5_9BACI</name>
<dbReference type="InterPro" id="IPR022694">
    <property type="entry name" value="3-OHacyl-CoA_DH"/>
</dbReference>
<proteinExistence type="inferred from homology"/>
<gene>
    <name evidence="8" type="ORF">BAVI_09681</name>
</gene>
<feature type="domain" description="3-hydroxyacyl-CoA dehydrogenase NAD binding" evidence="7">
    <location>
        <begin position="3"/>
        <end position="180"/>
    </location>
</feature>
<feature type="binding site" evidence="5">
    <location>
        <position position="140"/>
    </location>
    <ligand>
        <name>NAD(+)</name>
        <dbReference type="ChEBI" id="CHEBI:57540"/>
    </ligand>
</feature>
<evidence type="ECO:0000259" key="7">
    <source>
        <dbReference type="Pfam" id="PF02737"/>
    </source>
</evidence>
<feature type="binding site" evidence="5">
    <location>
        <position position="89"/>
    </location>
    <ligand>
        <name>NAD(+)</name>
        <dbReference type="ChEBI" id="CHEBI:57540"/>
    </ligand>
</feature>
<feature type="binding site" evidence="5">
    <location>
        <position position="31"/>
    </location>
    <ligand>
        <name>NAD(+)</name>
        <dbReference type="ChEBI" id="CHEBI:57540"/>
    </ligand>
</feature>
<keyword evidence="3 8" id="KW-0560">Oxidoreductase</keyword>
<dbReference type="SUPFAM" id="SSF48179">
    <property type="entry name" value="6-phosphogluconate dehydrogenase C-terminal domain-like"/>
    <property type="match status" value="1"/>
</dbReference>
<accession>A0AB94IPT5</accession>
<evidence type="ECO:0000256" key="4">
    <source>
        <dbReference type="PIRSR" id="PIRSR000105-1"/>
    </source>
</evidence>
<feature type="binding site" evidence="5">
    <location>
        <position position="271"/>
    </location>
    <ligand>
        <name>NAD(+)</name>
        <dbReference type="ChEBI" id="CHEBI:57540"/>
    </ligand>
</feature>
<comment type="caution">
    <text evidence="8">The sequence shown here is derived from an EMBL/GenBank/DDBJ whole genome shotgun (WGS) entry which is preliminary data.</text>
</comment>
<keyword evidence="9" id="KW-1185">Reference proteome</keyword>
<dbReference type="PIRSF" id="PIRSF000105">
    <property type="entry name" value="HCDH"/>
    <property type="match status" value="1"/>
</dbReference>
<dbReference type="EMBL" id="ALAN01000059">
    <property type="protein sequence ID" value="ETI69022.1"/>
    <property type="molecule type" value="Genomic_DNA"/>
</dbReference>
<dbReference type="Pfam" id="PF02737">
    <property type="entry name" value="3HCDH_N"/>
    <property type="match status" value="1"/>
</dbReference>
<dbReference type="SUPFAM" id="SSF51735">
    <property type="entry name" value="NAD(P)-binding Rossmann-fold domains"/>
    <property type="match status" value="1"/>
</dbReference>